<dbReference type="Gene3D" id="1.20.120.1450">
    <property type="match status" value="1"/>
</dbReference>
<evidence type="ECO:0000313" key="2">
    <source>
        <dbReference type="Proteomes" id="UP000075324"/>
    </source>
</evidence>
<dbReference type="FunFam" id="1.20.120.1450:FF:000001">
    <property type="entry name" value="Heptaprenyl diphosphate synthase component I"/>
    <property type="match status" value="1"/>
</dbReference>
<accession>A0A150N504</accession>
<dbReference type="EC" id="2.5.1.30" evidence="1"/>
<evidence type="ECO:0000313" key="1">
    <source>
        <dbReference type="EMBL" id="KYD31785.1"/>
    </source>
</evidence>
<keyword evidence="1" id="KW-0808">Transferase</keyword>
<dbReference type="GO" id="GO:0000010">
    <property type="term" value="F:heptaprenyl diphosphate synthase activity"/>
    <property type="evidence" value="ECO:0007669"/>
    <property type="project" value="UniProtKB-EC"/>
</dbReference>
<dbReference type="InterPro" id="IPR009920">
    <property type="entry name" value="HEPPP_synth_su1"/>
</dbReference>
<dbReference type="GeneID" id="94899616"/>
<gene>
    <name evidence="1" type="ORF">B4110_2341</name>
</gene>
<comment type="caution">
    <text evidence="1">The sequence shown here is derived from an EMBL/GenBank/DDBJ whole genome shotgun (WGS) entry which is preliminary data.</text>
</comment>
<dbReference type="GO" id="GO:0009234">
    <property type="term" value="P:menaquinone biosynthetic process"/>
    <property type="evidence" value="ECO:0007669"/>
    <property type="project" value="InterPro"/>
</dbReference>
<dbReference type="PATRIC" id="fig|153151.4.peg.1807"/>
<sequence length="278" mass="32273">MQIFGARVIILKNIMIKIALLKEQIERFLHHSYLLQHIPSRPIDEDRILLSLSMLEDAQISPEKADHYIIPMMLVQIALDTHDEVTNSVSNHEDDDLKTRQLVVLAGDLYSGLYYDYLAKLNEISMIRLFAEAIKEINEHKIRLYQKDIERIETLFDSVGTIESALICKMAEHFSAPLWVNFSYDYLLLKRLNKERETFIHSGSSVLFEQMANIVFPKTKTVTKEQKHYLLHICNRYIDHCKEKLLKIKLEVNEALQIRISELTGGFSAIAKKTVEEG</sequence>
<reference evidence="1 2" key="1">
    <citation type="submission" date="2016-01" db="EMBL/GenBank/DDBJ databases">
        <title>Draft Genome Sequences of Seven Thermophilic Sporeformers Isolated from Foods.</title>
        <authorList>
            <person name="Berendsen E.M."/>
            <person name="Wells-Bennik M.H."/>
            <person name="Krawcyk A.O."/>
            <person name="De Jong A."/>
            <person name="Holsappel S."/>
            <person name="Eijlander R.T."/>
            <person name="Kuipers O.P."/>
        </authorList>
    </citation>
    <scope>NUCLEOTIDE SEQUENCE [LARGE SCALE GENOMIC DNA]</scope>
    <source>
        <strain evidence="1 2">B4110</strain>
    </source>
</reference>
<name>A0A150N504_9BACL</name>
<dbReference type="AlphaFoldDB" id="A0A150N504"/>
<organism evidence="1 2">
    <name type="scientific">Parageobacillus toebii</name>
    <dbReference type="NCBI Taxonomy" id="153151"/>
    <lineage>
        <taxon>Bacteria</taxon>
        <taxon>Bacillati</taxon>
        <taxon>Bacillota</taxon>
        <taxon>Bacilli</taxon>
        <taxon>Bacillales</taxon>
        <taxon>Anoxybacillaceae</taxon>
        <taxon>Parageobacillus</taxon>
    </lineage>
</organism>
<dbReference type="Proteomes" id="UP000075324">
    <property type="component" value="Unassembled WGS sequence"/>
</dbReference>
<proteinExistence type="predicted"/>
<dbReference type="EMBL" id="LQYW01000030">
    <property type="protein sequence ID" value="KYD31785.1"/>
    <property type="molecule type" value="Genomic_DNA"/>
</dbReference>
<dbReference type="RefSeq" id="WP_015864286.1">
    <property type="nucleotide sequence ID" value="NZ_CP070511.1"/>
</dbReference>
<protein>
    <submittedName>
        <fullName evidence="1">Heptaprenyl diphosphate synthase component I</fullName>
        <ecNumber evidence="1">2.5.1.30</ecNumber>
    </submittedName>
</protein>
<dbReference type="Pfam" id="PF07307">
    <property type="entry name" value="HEPPP_synt_1"/>
    <property type="match status" value="1"/>
</dbReference>